<feature type="domain" description="Thioredoxin" evidence="5">
    <location>
        <begin position="13"/>
        <end position="130"/>
    </location>
</feature>
<dbReference type="InterPro" id="IPR051063">
    <property type="entry name" value="PDI"/>
</dbReference>
<evidence type="ECO:0000256" key="3">
    <source>
        <dbReference type="SAM" id="MobiDB-lite"/>
    </source>
</evidence>
<dbReference type="PANTHER" id="PTHR45672">
    <property type="entry name" value="PROTEIN DISULFIDE-ISOMERASE C17H9.14C-RELATED"/>
    <property type="match status" value="1"/>
</dbReference>
<dbReference type="AlphaFoldDB" id="A0A485LG90"/>
<sequence>MQSLRVFVLWIALLVGGAVAASVVHSLTPETFDDVTQLSTSGTGDWFVMFYSPSCPYYQDVAPAFDAVAKQVEGRVRLGKVDGKAHRELKLRFRVTRSPTFLFFHQGRMYAYKDERTTAAMAEFITSGFAARDHTNVHFKYYEDIPERLLHNESEQEAHPHVDYMSPDTTHGNVASSTKEEL</sequence>
<organism evidence="7 8">
    <name type="scientific">Aphanomyces stellatus</name>
    <dbReference type="NCBI Taxonomy" id="120398"/>
    <lineage>
        <taxon>Eukaryota</taxon>
        <taxon>Sar</taxon>
        <taxon>Stramenopiles</taxon>
        <taxon>Oomycota</taxon>
        <taxon>Saprolegniomycetes</taxon>
        <taxon>Saprolegniales</taxon>
        <taxon>Verrucalvaceae</taxon>
        <taxon>Aphanomyces</taxon>
    </lineage>
</organism>
<feature type="chain" id="PRO_5033437667" evidence="4">
    <location>
        <begin position="21"/>
        <end position="182"/>
    </location>
</feature>
<evidence type="ECO:0000256" key="2">
    <source>
        <dbReference type="ARBA" id="ARBA00022729"/>
    </source>
</evidence>
<feature type="compositionally biased region" description="Polar residues" evidence="3">
    <location>
        <begin position="167"/>
        <end position="182"/>
    </location>
</feature>
<evidence type="ECO:0000313" key="6">
    <source>
        <dbReference type="EMBL" id="KAF0687293.1"/>
    </source>
</evidence>
<dbReference type="GO" id="GO:0006457">
    <property type="term" value="P:protein folding"/>
    <property type="evidence" value="ECO:0007669"/>
    <property type="project" value="TreeGrafter"/>
</dbReference>
<evidence type="ECO:0000256" key="1">
    <source>
        <dbReference type="ARBA" id="ARBA00006347"/>
    </source>
</evidence>
<dbReference type="InterPro" id="IPR013766">
    <property type="entry name" value="Thioredoxin_domain"/>
</dbReference>
<dbReference type="Gene3D" id="3.40.30.10">
    <property type="entry name" value="Glutaredoxin"/>
    <property type="match status" value="1"/>
</dbReference>
<reference evidence="6" key="2">
    <citation type="submission" date="2019-06" db="EMBL/GenBank/DDBJ databases">
        <title>Genomics analysis of Aphanomyces spp. identifies a new class of oomycete effector associated with host adaptation.</title>
        <authorList>
            <person name="Gaulin E."/>
        </authorList>
    </citation>
    <scope>NUCLEOTIDE SEQUENCE</scope>
    <source>
        <strain evidence="6">CBS 578.67</strain>
    </source>
</reference>
<protein>
    <submittedName>
        <fullName evidence="7">Aste57867_20959 protein</fullName>
    </submittedName>
</protein>
<dbReference type="EMBL" id="CAADRA010006967">
    <property type="protein sequence ID" value="VFT97635.1"/>
    <property type="molecule type" value="Genomic_DNA"/>
</dbReference>
<reference evidence="7 8" key="1">
    <citation type="submission" date="2019-03" db="EMBL/GenBank/DDBJ databases">
        <authorList>
            <person name="Gaulin E."/>
            <person name="Dumas B."/>
        </authorList>
    </citation>
    <scope>NUCLEOTIDE SEQUENCE [LARGE SCALE GENOMIC DNA]</scope>
    <source>
        <strain evidence="7">CBS 568.67</strain>
    </source>
</reference>
<dbReference type="InterPro" id="IPR036249">
    <property type="entry name" value="Thioredoxin-like_sf"/>
</dbReference>
<dbReference type="CDD" id="cd02961">
    <property type="entry name" value="PDI_a_family"/>
    <property type="match status" value="1"/>
</dbReference>
<evidence type="ECO:0000313" key="8">
    <source>
        <dbReference type="Proteomes" id="UP000332933"/>
    </source>
</evidence>
<dbReference type="GO" id="GO:0005783">
    <property type="term" value="C:endoplasmic reticulum"/>
    <property type="evidence" value="ECO:0007669"/>
    <property type="project" value="TreeGrafter"/>
</dbReference>
<name>A0A485LG90_9STRA</name>
<dbReference type="SUPFAM" id="SSF52833">
    <property type="entry name" value="Thioredoxin-like"/>
    <property type="match status" value="1"/>
</dbReference>
<gene>
    <name evidence="7" type="primary">Aste57867_20959</name>
    <name evidence="6" type="ORF">As57867_020891</name>
    <name evidence="7" type="ORF">ASTE57867_20959</name>
</gene>
<dbReference type="PANTHER" id="PTHR45672:SF3">
    <property type="entry name" value="THIOREDOXIN DOMAIN-CONTAINING PROTEIN 5"/>
    <property type="match status" value="1"/>
</dbReference>
<dbReference type="OrthoDB" id="294696at2759"/>
<dbReference type="Proteomes" id="UP000332933">
    <property type="component" value="Unassembled WGS sequence"/>
</dbReference>
<evidence type="ECO:0000259" key="5">
    <source>
        <dbReference type="PROSITE" id="PS51352"/>
    </source>
</evidence>
<keyword evidence="8" id="KW-1185">Reference proteome</keyword>
<feature type="region of interest" description="Disordered" evidence="3">
    <location>
        <begin position="157"/>
        <end position="182"/>
    </location>
</feature>
<comment type="similarity">
    <text evidence="1">Belongs to the protein disulfide isomerase family.</text>
</comment>
<dbReference type="PROSITE" id="PS51352">
    <property type="entry name" value="THIOREDOXIN_2"/>
    <property type="match status" value="1"/>
</dbReference>
<dbReference type="GO" id="GO:0003756">
    <property type="term" value="F:protein disulfide isomerase activity"/>
    <property type="evidence" value="ECO:0007669"/>
    <property type="project" value="TreeGrafter"/>
</dbReference>
<keyword evidence="2 4" id="KW-0732">Signal</keyword>
<proteinExistence type="inferred from homology"/>
<evidence type="ECO:0000313" key="7">
    <source>
        <dbReference type="EMBL" id="VFT97635.1"/>
    </source>
</evidence>
<feature type="signal peptide" evidence="4">
    <location>
        <begin position="1"/>
        <end position="20"/>
    </location>
</feature>
<accession>A0A485LG90</accession>
<dbReference type="Pfam" id="PF00085">
    <property type="entry name" value="Thioredoxin"/>
    <property type="match status" value="1"/>
</dbReference>
<evidence type="ECO:0000256" key="4">
    <source>
        <dbReference type="SAM" id="SignalP"/>
    </source>
</evidence>
<dbReference type="EMBL" id="VJMH01006941">
    <property type="protein sequence ID" value="KAF0687293.1"/>
    <property type="molecule type" value="Genomic_DNA"/>
</dbReference>